<proteinExistence type="predicted"/>
<protein>
    <submittedName>
        <fullName evidence="1">Uncharacterized protein</fullName>
    </submittedName>
</protein>
<name>A0A8S9JHM0_BRACR</name>
<sequence length="126" mass="13918">MVVSFWCRLIGYFFVSPARRSSEAQKDRARFPSFGSRRQLGPSVESWCLDSPSSQPALSGGLVLPTLFAVHGVLTPPQSTLLRRCHEKSSIRGNEVSPTFLWSTSTVENGDCIFEDLRNRLADGVG</sequence>
<reference evidence="1" key="1">
    <citation type="submission" date="2019-12" db="EMBL/GenBank/DDBJ databases">
        <title>Genome sequencing and annotation of Brassica cretica.</title>
        <authorList>
            <person name="Studholme D.J."/>
            <person name="Sarris P.F."/>
        </authorList>
    </citation>
    <scope>NUCLEOTIDE SEQUENCE</scope>
    <source>
        <strain evidence="1">PFS-001/15</strain>
        <tissue evidence="1">Leaf</tissue>
    </source>
</reference>
<evidence type="ECO:0000313" key="1">
    <source>
        <dbReference type="EMBL" id="KAF2580916.1"/>
    </source>
</evidence>
<dbReference type="AlphaFoldDB" id="A0A8S9JHM0"/>
<gene>
    <name evidence="1" type="ORF">F2Q68_00005213</name>
</gene>
<accession>A0A8S9JHM0</accession>
<dbReference type="Proteomes" id="UP000712281">
    <property type="component" value="Unassembled WGS sequence"/>
</dbReference>
<comment type="caution">
    <text evidence="1">The sequence shown here is derived from an EMBL/GenBank/DDBJ whole genome shotgun (WGS) entry which is preliminary data.</text>
</comment>
<dbReference type="EMBL" id="QGKW02001660">
    <property type="protein sequence ID" value="KAF2580916.1"/>
    <property type="molecule type" value="Genomic_DNA"/>
</dbReference>
<evidence type="ECO:0000313" key="2">
    <source>
        <dbReference type="Proteomes" id="UP000712281"/>
    </source>
</evidence>
<organism evidence="1 2">
    <name type="scientific">Brassica cretica</name>
    <name type="common">Mustard</name>
    <dbReference type="NCBI Taxonomy" id="69181"/>
    <lineage>
        <taxon>Eukaryota</taxon>
        <taxon>Viridiplantae</taxon>
        <taxon>Streptophyta</taxon>
        <taxon>Embryophyta</taxon>
        <taxon>Tracheophyta</taxon>
        <taxon>Spermatophyta</taxon>
        <taxon>Magnoliopsida</taxon>
        <taxon>eudicotyledons</taxon>
        <taxon>Gunneridae</taxon>
        <taxon>Pentapetalae</taxon>
        <taxon>rosids</taxon>
        <taxon>malvids</taxon>
        <taxon>Brassicales</taxon>
        <taxon>Brassicaceae</taxon>
        <taxon>Brassiceae</taxon>
        <taxon>Brassica</taxon>
    </lineage>
</organism>